<dbReference type="GO" id="GO:0009451">
    <property type="term" value="P:RNA modification"/>
    <property type="evidence" value="ECO:0007669"/>
    <property type="project" value="InterPro"/>
</dbReference>
<evidence type="ECO:0000313" key="7">
    <source>
        <dbReference type="Proteomes" id="UP000197138"/>
    </source>
</evidence>
<keyword evidence="2" id="KW-0677">Repeat</keyword>
<keyword evidence="8" id="KW-1185">Reference proteome</keyword>
<dbReference type="NCBIfam" id="TIGR00756">
    <property type="entry name" value="PPR"/>
    <property type="match status" value="4"/>
</dbReference>
<evidence type="ECO:0000256" key="2">
    <source>
        <dbReference type="ARBA" id="ARBA00022737"/>
    </source>
</evidence>
<organism evidence="5 7">
    <name type="scientific">Punica granatum</name>
    <name type="common">Pomegranate</name>
    <dbReference type="NCBI Taxonomy" id="22663"/>
    <lineage>
        <taxon>Eukaryota</taxon>
        <taxon>Viridiplantae</taxon>
        <taxon>Streptophyta</taxon>
        <taxon>Embryophyta</taxon>
        <taxon>Tracheophyta</taxon>
        <taxon>Spermatophyta</taxon>
        <taxon>Magnoliopsida</taxon>
        <taxon>eudicotyledons</taxon>
        <taxon>Gunneridae</taxon>
        <taxon>Pentapetalae</taxon>
        <taxon>rosids</taxon>
        <taxon>malvids</taxon>
        <taxon>Myrtales</taxon>
        <taxon>Lythraceae</taxon>
        <taxon>Punica</taxon>
    </lineage>
</organism>
<evidence type="ECO:0000259" key="4">
    <source>
        <dbReference type="Pfam" id="PF14432"/>
    </source>
</evidence>
<dbReference type="Gene3D" id="1.25.40.10">
    <property type="entry name" value="Tetratricopeptide repeat domain"/>
    <property type="match status" value="5"/>
</dbReference>
<dbReference type="InterPro" id="IPR046960">
    <property type="entry name" value="PPR_At4g14850-like_plant"/>
</dbReference>
<dbReference type="GeneID" id="116214515"/>
<evidence type="ECO:0000256" key="3">
    <source>
        <dbReference type="PROSITE-ProRule" id="PRU00708"/>
    </source>
</evidence>
<feature type="repeat" description="PPR" evidence="3">
    <location>
        <begin position="379"/>
        <end position="413"/>
    </location>
</feature>
<dbReference type="AlphaFoldDB" id="A0A218WDC8"/>
<feature type="domain" description="DYW" evidence="4">
    <location>
        <begin position="819"/>
        <end position="913"/>
    </location>
</feature>
<dbReference type="EMBL" id="MTKT01004609">
    <property type="protein sequence ID" value="OWM70835.1"/>
    <property type="molecule type" value="Genomic_DNA"/>
</dbReference>
<dbReference type="STRING" id="22663.A0A218WDC8"/>
<dbReference type="GO" id="GO:0008270">
    <property type="term" value="F:zinc ion binding"/>
    <property type="evidence" value="ECO:0007669"/>
    <property type="project" value="InterPro"/>
</dbReference>
<feature type="repeat" description="PPR" evidence="3">
    <location>
        <begin position="598"/>
        <end position="632"/>
    </location>
</feature>
<proteinExistence type="inferred from homology"/>
<dbReference type="PANTHER" id="PTHR24015">
    <property type="entry name" value="OS07G0578800 PROTEIN-RELATED"/>
    <property type="match status" value="1"/>
</dbReference>
<dbReference type="EMBL" id="PGOL01000008">
    <property type="protein sequence ID" value="PKI79357.1"/>
    <property type="molecule type" value="Genomic_DNA"/>
</dbReference>
<dbReference type="InterPro" id="IPR002885">
    <property type="entry name" value="PPR_rpt"/>
</dbReference>
<feature type="repeat" description="PPR" evidence="3">
    <location>
        <begin position="488"/>
        <end position="522"/>
    </location>
</feature>
<dbReference type="PROSITE" id="PS51375">
    <property type="entry name" value="PPR"/>
    <property type="match status" value="3"/>
</dbReference>
<dbReference type="Pfam" id="PF01535">
    <property type="entry name" value="PPR"/>
    <property type="match status" value="4"/>
</dbReference>
<reference evidence="5" key="2">
    <citation type="submission" date="2017-06" db="EMBL/GenBank/DDBJ databases">
        <title>The pomegranate genome and the genomics of punicalagin biosynthesis.</title>
        <authorList>
            <person name="Xu C."/>
        </authorList>
    </citation>
    <scope>NUCLEOTIDE SEQUENCE [LARGE SCALE GENOMIC DNA]</scope>
    <source>
        <tissue evidence="5">Fresh leaf</tissue>
    </source>
</reference>
<reference evidence="6 8" key="3">
    <citation type="submission" date="2017-11" db="EMBL/GenBank/DDBJ databases">
        <title>De-novo sequencing of pomegranate (Punica granatum L.) genome.</title>
        <authorList>
            <person name="Akparov Z."/>
            <person name="Amiraslanov A."/>
            <person name="Hajiyeva S."/>
            <person name="Abbasov M."/>
            <person name="Kaur K."/>
            <person name="Hamwieh A."/>
            <person name="Solovyev V."/>
            <person name="Salamov A."/>
            <person name="Braich B."/>
            <person name="Kosarev P."/>
            <person name="Mahmoud A."/>
            <person name="Hajiyev E."/>
            <person name="Babayeva S."/>
            <person name="Izzatullayeva V."/>
            <person name="Mammadov A."/>
            <person name="Mammadov A."/>
            <person name="Sharifova S."/>
            <person name="Ojaghi J."/>
            <person name="Eynullazada K."/>
            <person name="Bayramov B."/>
            <person name="Abdulazimova A."/>
            <person name="Shahmuradov I."/>
        </authorList>
    </citation>
    <scope>NUCLEOTIDE SEQUENCE [LARGE SCALE GENOMIC DNA]</scope>
    <source>
        <strain evidence="6">AG2017</strain>
        <strain evidence="8">cv. AG2017</strain>
        <tissue evidence="6">Leaf</tissue>
    </source>
</reference>
<evidence type="ECO:0000313" key="8">
    <source>
        <dbReference type="Proteomes" id="UP000233551"/>
    </source>
</evidence>
<dbReference type="Pfam" id="PF14432">
    <property type="entry name" value="DYW_deaminase"/>
    <property type="match status" value="1"/>
</dbReference>
<accession>A0A218WDC8</accession>
<dbReference type="PANTHER" id="PTHR24015:SF548">
    <property type="entry name" value="OS08G0340900 PROTEIN"/>
    <property type="match status" value="1"/>
</dbReference>
<name>A0A218WDC8_PUNGR</name>
<evidence type="ECO:0000313" key="5">
    <source>
        <dbReference type="EMBL" id="OWM70835.1"/>
    </source>
</evidence>
<reference evidence="7" key="1">
    <citation type="journal article" date="2017" name="Plant J.">
        <title>The pomegranate (Punica granatum L.) genome and the genomics of punicalagin biosynthesis.</title>
        <authorList>
            <person name="Qin G."/>
            <person name="Xu C."/>
            <person name="Ming R."/>
            <person name="Tang H."/>
            <person name="Guyot R."/>
            <person name="Kramer E.M."/>
            <person name="Hu Y."/>
            <person name="Yi X."/>
            <person name="Qi Y."/>
            <person name="Xu X."/>
            <person name="Gao Z."/>
            <person name="Pan H."/>
            <person name="Jian J."/>
            <person name="Tian Y."/>
            <person name="Yue Z."/>
            <person name="Xu Y."/>
        </authorList>
    </citation>
    <scope>NUCLEOTIDE SEQUENCE [LARGE SCALE GENOMIC DNA]</scope>
    <source>
        <strain evidence="7">cv. Dabenzi</strain>
    </source>
</reference>
<gene>
    <name evidence="5" type="ORF">CDL15_Pgr014508</name>
    <name evidence="6" type="ORF">CRG98_000235</name>
</gene>
<comment type="similarity">
    <text evidence="1">Belongs to the PPR family. PCMP-H subfamily.</text>
</comment>
<dbReference type="GO" id="GO:0003723">
    <property type="term" value="F:RNA binding"/>
    <property type="evidence" value="ECO:0007669"/>
    <property type="project" value="InterPro"/>
</dbReference>
<dbReference type="Pfam" id="PF13041">
    <property type="entry name" value="PPR_2"/>
    <property type="match status" value="3"/>
</dbReference>
<dbReference type="SUPFAM" id="SSF48452">
    <property type="entry name" value="TPR-like"/>
    <property type="match status" value="1"/>
</dbReference>
<dbReference type="FunFam" id="1.25.40.10:FF:001093">
    <property type="entry name" value="Pentatricopeptide repeat-containing protein At2g34400"/>
    <property type="match status" value="1"/>
</dbReference>
<protein>
    <recommendedName>
        <fullName evidence="4">DYW domain-containing protein</fullName>
    </recommendedName>
</protein>
<sequence>MALVLPIAASASPATLRLPREPSQPSFFNTISSNCERKSRSSKILAPGLRRGGSNATVQLFDELPDKYDWSSSSGVSSSPHSGGFDRALISFQRMLIEGSRPDGHLLRTLLEESKAMEDIGLGKQLHSFAIRGGFGVDIGVRVALINMYADLGMLGDSRRIFYEISRTSLNDRQLWHAIISAYISHNYLLGAFSLYHEMLSLGFDRPTASTHVSIVKACGSSGEERFGMMIHGRIIKDEELVKETNLQNCLVTFYAKGGRLGYANRLFQGIHRKDIVSWNAIISANELNRRDDEAIHLFYLMIRDDPFVVQPNRVTFLSILASVSRLGALRLGKEIHGYIIRSGTAIDTTVVNALITMYSRCKEIGKAEVTFERTLCKDIITWNSMLAAYEKYKLQEKCFNLFNRMQASGQKPDYHSFTILCSAAALESPAKRLPTMRAREIHGHILRRCSLEVAESAPVCNSVLKMYSKCGCIEYSKKVFDGMRHRDSYSWNAIIDGYSHNKQFEDAFLIYIRMLELDLEIDHFTYSILLTSCGSSVSLHLGKQLHSIILKTAGGQETDSVNENALLSITNSLISMYSKCGSIEDASKIFLKMERRDLISWTAMITGYGEHGMVLESFQLFERMKESGVDPNEVTFLGLLMACSHGGLVEMGTHYFRSMTEDYGLCPSLEHYASMVDLYGRAGELNRAREFLESAISNTRPDTDDEVKLWKALLSSCHSHKELDLGVKAAIRVLELAPEEESTRVQLSNLYAISGLWEDAIKVRRITQEKELKKEVGCSWIDVKNTRHTFVAGDMHHEERREIYEKLGELEMKVRELGYCPITDFVVHDVEEIEKEAIVQSHSERLAVAFGLLKRRTGITGAVQVIKNLRVCRDCHNWMKFTSLVEKAEIVLRDSRRFHCFRDGKCTCGDFW</sequence>
<dbReference type="InterPro" id="IPR032867">
    <property type="entry name" value="DYW_dom"/>
</dbReference>
<dbReference type="InterPro" id="IPR011990">
    <property type="entry name" value="TPR-like_helical_dom_sf"/>
</dbReference>
<dbReference type="InterPro" id="IPR046848">
    <property type="entry name" value="E_motif"/>
</dbReference>
<dbReference type="Pfam" id="PF20431">
    <property type="entry name" value="E_motif"/>
    <property type="match status" value="1"/>
</dbReference>
<evidence type="ECO:0000256" key="1">
    <source>
        <dbReference type="ARBA" id="ARBA00006643"/>
    </source>
</evidence>
<evidence type="ECO:0000313" key="6">
    <source>
        <dbReference type="EMBL" id="PKI79357.1"/>
    </source>
</evidence>
<comment type="caution">
    <text evidence="5">The sequence shown here is derived from an EMBL/GenBank/DDBJ whole genome shotgun (WGS) entry which is preliminary data.</text>
</comment>
<dbReference type="Proteomes" id="UP000233551">
    <property type="component" value="Unassembled WGS sequence"/>
</dbReference>
<dbReference type="OrthoDB" id="766960at2759"/>
<dbReference type="Proteomes" id="UP000197138">
    <property type="component" value="Unassembled WGS sequence"/>
</dbReference>